<reference evidence="1 3" key="1">
    <citation type="submission" date="2017-01" db="EMBL/GenBank/DDBJ databases">
        <authorList>
            <person name="Varghese N."/>
            <person name="Submissions S."/>
        </authorList>
    </citation>
    <scope>NUCLEOTIDE SEQUENCE [LARGE SCALE GENOMIC DNA]</scope>
    <source>
        <strain evidence="1 3">ATCC 33342</strain>
    </source>
</reference>
<evidence type="ECO:0000313" key="4">
    <source>
        <dbReference type="Proteomes" id="UP000254374"/>
    </source>
</evidence>
<dbReference type="EMBL" id="UGGV01000001">
    <property type="protein sequence ID" value="STO24538.1"/>
    <property type="molecule type" value="Genomic_DNA"/>
</dbReference>
<name>A0A377GIG2_9GAMM</name>
<accession>A0A377GIG2</accession>
<proteinExistence type="predicted"/>
<evidence type="ECO:0000313" key="2">
    <source>
        <dbReference type="EMBL" id="STO24538.1"/>
    </source>
</evidence>
<dbReference type="Proteomes" id="UP000254374">
    <property type="component" value="Unassembled WGS sequence"/>
</dbReference>
<gene>
    <name evidence="2" type="ORF">NCTC11401_01351</name>
    <name evidence="1" type="ORF">SAMN05421777_10167</name>
</gene>
<keyword evidence="3" id="KW-1185">Reference proteome</keyword>
<evidence type="ECO:0000313" key="1">
    <source>
        <dbReference type="EMBL" id="SIQ45181.1"/>
    </source>
</evidence>
<dbReference type="EMBL" id="FTNL01000001">
    <property type="protein sequence ID" value="SIQ45181.1"/>
    <property type="molecule type" value="Genomic_DNA"/>
</dbReference>
<sequence length="81" mass="9680">MSICILKGINSESIDEINYPIIKQCYQELIDALVKKGFSRESIKIYFDNEKRQIHFDYYPDELEVLITYTDFDEKLQLHLT</sequence>
<organism evidence="2 4">
    <name type="scientific">Fluoribacter gormanii</name>
    <dbReference type="NCBI Taxonomy" id="464"/>
    <lineage>
        <taxon>Bacteria</taxon>
        <taxon>Pseudomonadati</taxon>
        <taxon>Pseudomonadota</taxon>
        <taxon>Gammaproteobacteria</taxon>
        <taxon>Legionellales</taxon>
        <taxon>Legionellaceae</taxon>
        <taxon>Fluoribacter</taxon>
    </lineage>
</organism>
<dbReference type="Proteomes" id="UP000186808">
    <property type="component" value="Unassembled WGS sequence"/>
</dbReference>
<dbReference type="AlphaFoldDB" id="A0A377GIG2"/>
<dbReference type="STRING" id="464.Lgor_1495"/>
<protein>
    <submittedName>
        <fullName evidence="2">Uncharacterized protein</fullName>
    </submittedName>
</protein>
<dbReference type="RefSeq" id="WP_131756827.1">
    <property type="nucleotide sequence ID" value="NZ_CAAAIX010000007.1"/>
</dbReference>
<reference evidence="2 4" key="2">
    <citation type="submission" date="2018-06" db="EMBL/GenBank/DDBJ databases">
        <authorList>
            <consortium name="Pathogen Informatics"/>
            <person name="Doyle S."/>
        </authorList>
    </citation>
    <scope>NUCLEOTIDE SEQUENCE [LARGE SCALE GENOMIC DNA]</scope>
    <source>
        <strain evidence="2 4">NCTC11401</strain>
    </source>
</reference>
<evidence type="ECO:0000313" key="3">
    <source>
        <dbReference type="Proteomes" id="UP000186808"/>
    </source>
</evidence>